<feature type="transmembrane region" description="Helical" evidence="1">
    <location>
        <begin position="62"/>
        <end position="81"/>
    </location>
</feature>
<evidence type="ECO:0000313" key="2">
    <source>
        <dbReference type="EMBL" id="RXW14803.1"/>
    </source>
</evidence>
<feature type="transmembrane region" description="Helical" evidence="1">
    <location>
        <begin position="139"/>
        <end position="163"/>
    </location>
</feature>
<comment type="caution">
    <text evidence="2">The sequence shown here is derived from an EMBL/GenBank/DDBJ whole genome shotgun (WGS) entry which is preliminary data.</text>
</comment>
<dbReference type="OrthoDB" id="2796825at2759"/>
<dbReference type="EMBL" id="SDEE01000643">
    <property type="protein sequence ID" value="RXW14803.1"/>
    <property type="molecule type" value="Genomic_DNA"/>
</dbReference>
<feature type="transmembrane region" description="Helical" evidence="1">
    <location>
        <begin position="223"/>
        <end position="246"/>
    </location>
</feature>
<gene>
    <name evidence="2" type="ORF">EST38_g11052</name>
</gene>
<proteinExistence type="predicted"/>
<reference evidence="2 3" key="1">
    <citation type="submission" date="2019-01" db="EMBL/GenBank/DDBJ databases">
        <title>Draft genome sequence of Psathyrella aberdarensis IHI B618.</title>
        <authorList>
            <person name="Buettner E."/>
            <person name="Kellner H."/>
        </authorList>
    </citation>
    <scope>NUCLEOTIDE SEQUENCE [LARGE SCALE GENOMIC DNA]</scope>
    <source>
        <strain evidence="2 3">IHI B618</strain>
    </source>
</reference>
<feature type="transmembrane region" description="Helical" evidence="1">
    <location>
        <begin position="114"/>
        <end position="132"/>
    </location>
</feature>
<sequence>MAPPPLQPEWATDEPPELLFLERVIHAAVNMGAVAFGIHVAVFAICTYHFTKAKKFPYWQQLYITTIFLLALVTITCNIRHDQLSWIDNRNYPGGPLGFILEQQANVVNTVGNSAGLVLAFMVDSLLIYRCYVVWNSNYYVIVLPILTLIASTVMACFQTIAASEPMGSLWADRAVLYGLPYFCLSMSLNMLVTTIIITRLLIARRSIRSVMGRDHGKEYTGVAAMLIESALPPAIVSAVLIALYAQGNTAQVLFFPLLPQVQAMAPQLIFIRVMRGRGWSKNTMSRHGQTVTDVEFNSNPVLSSNKGSTTIGSVAWRSEHSNLEKGDSTINLSTRV</sequence>
<keyword evidence="3" id="KW-1185">Reference proteome</keyword>
<keyword evidence="1" id="KW-1133">Transmembrane helix</keyword>
<evidence type="ECO:0000313" key="3">
    <source>
        <dbReference type="Proteomes" id="UP000290288"/>
    </source>
</evidence>
<organism evidence="2 3">
    <name type="scientific">Candolleomyces aberdarensis</name>
    <dbReference type="NCBI Taxonomy" id="2316362"/>
    <lineage>
        <taxon>Eukaryota</taxon>
        <taxon>Fungi</taxon>
        <taxon>Dikarya</taxon>
        <taxon>Basidiomycota</taxon>
        <taxon>Agaricomycotina</taxon>
        <taxon>Agaricomycetes</taxon>
        <taxon>Agaricomycetidae</taxon>
        <taxon>Agaricales</taxon>
        <taxon>Agaricineae</taxon>
        <taxon>Psathyrellaceae</taxon>
        <taxon>Candolleomyces</taxon>
    </lineage>
</organism>
<feature type="transmembrane region" description="Helical" evidence="1">
    <location>
        <begin position="175"/>
        <end position="203"/>
    </location>
</feature>
<dbReference type="AlphaFoldDB" id="A0A4Q2D5V1"/>
<dbReference type="Proteomes" id="UP000290288">
    <property type="component" value="Unassembled WGS sequence"/>
</dbReference>
<protein>
    <submittedName>
        <fullName evidence="2">Uncharacterized protein</fullName>
    </submittedName>
</protein>
<accession>A0A4Q2D5V1</accession>
<keyword evidence="1" id="KW-0812">Transmembrane</keyword>
<name>A0A4Q2D5V1_9AGAR</name>
<keyword evidence="1" id="KW-0472">Membrane</keyword>
<feature type="transmembrane region" description="Helical" evidence="1">
    <location>
        <begin position="24"/>
        <end position="50"/>
    </location>
</feature>
<evidence type="ECO:0000256" key="1">
    <source>
        <dbReference type="SAM" id="Phobius"/>
    </source>
</evidence>
<feature type="transmembrane region" description="Helical" evidence="1">
    <location>
        <begin position="252"/>
        <end position="272"/>
    </location>
</feature>